<dbReference type="Proteomes" id="UP000677436">
    <property type="component" value="Chromosome"/>
</dbReference>
<dbReference type="AlphaFoldDB" id="A0A8D5UGH6"/>
<dbReference type="EMBL" id="AP024601">
    <property type="protein sequence ID" value="BCU81758.1"/>
    <property type="molecule type" value="Genomic_DNA"/>
</dbReference>
<accession>A0A8D5UGH6</accession>
<reference evidence="1" key="2">
    <citation type="journal article" date="2021" name="Microbiol. Resour. Announc.">
        <title>Complete Genome Sequence of Polycladomyces abyssicola JIR-001T, Isolated from Hemipelagic Sediment in Deep Seawater.</title>
        <authorList>
            <person name="Tsubouchi T."/>
            <person name="Kaneko Y."/>
        </authorList>
    </citation>
    <scope>NUCLEOTIDE SEQUENCE</scope>
    <source>
        <strain evidence="1">JIR-001</strain>
    </source>
</reference>
<protein>
    <submittedName>
        <fullName evidence="1">Uncharacterized protein</fullName>
    </submittedName>
</protein>
<reference evidence="1" key="1">
    <citation type="journal article" date="2013" name="Int. J. Syst. Evol. Microbiol.">
        <title>Polycladomyces abyssicola gen. nov., sp. nov., a thermophilic filamentous bacterium isolated from hemipelagic sediment.</title>
        <authorList>
            <person name="Tsubouchi T."/>
            <person name="Shimane Y."/>
            <person name="Mori K."/>
            <person name="Usui K."/>
            <person name="Hiraki T."/>
            <person name="Tame A."/>
            <person name="Uematsu K."/>
            <person name="Maruyama T."/>
            <person name="Hatada Y."/>
        </authorList>
    </citation>
    <scope>NUCLEOTIDE SEQUENCE</scope>
    <source>
        <strain evidence="1">JIR-001</strain>
    </source>
</reference>
<proteinExistence type="predicted"/>
<gene>
    <name evidence="1" type="ORF">JIR001_15410</name>
</gene>
<name>A0A8D5UGH6_9BACL</name>
<dbReference type="KEGG" id="pabs:JIR001_15410"/>
<sequence length="61" mass="7332">MGTEQGERIMSKDKYWVRIRCKRCGERFILKGRMRKGQIETGFKQCLCDNQTDFDIHTERC</sequence>
<evidence type="ECO:0000313" key="1">
    <source>
        <dbReference type="EMBL" id="BCU81758.1"/>
    </source>
</evidence>
<organism evidence="1 2">
    <name type="scientific">Polycladomyces abyssicola</name>
    <dbReference type="NCBI Taxonomy" id="1125966"/>
    <lineage>
        <taxon>Bacteria</taxon>
        <taxon>Bacillati</taxon>
        <taxon>Bacillota</taxon>
        <taxon>Bacilli</taxon>
        <taxon>Bacillales</taxon>
        <taxon>Thermoactinomycetaceae</taxon>
        <taxon>Polycladomyces</taxon>
    </lineage>
</organism>
<evidence type="ECO:0000313" key="2">
    <source>
        <dbReference type="Proteomes" id="UP000677436"/>
    </source>
</evidence>
<keyword evidence="2" id="KW-1185">Reference proteome</keyword>